<name>A0A2L2L9A7_AGRTU</name>
<evidence type="ECO:0000313" key="1">
    <source>
        <dbReference type="EMBL" id="AVH40901.1"/>
    </source>
</evidence>
<dbReference type="EMBL" id="CP026924">
    <property type="protein sequence ID" value="AVH40901.1"/>
    <property type="molecule type" value="Genomic_DNA"/>
</dbReference>
<dbReference type="InterPro" id="IPR011256">
    <property type="entry name" value="Reg_factor_effector_dom_sf"/>
</dbReference>
<accession>A0A2L2L9A7</accession>
<protein>
    <recommendedName>
        <fullName evidence="3">GyrI-like domain-containing protein</fullName>
    </recommendedName>
</protein>
<sequence>MEIKETPEMWVARFGQRLRIPDVRQAAAEYSAIIDRQLAEHRLEADGPWIFISHNLPRDSKSLFDWEICRPIRKPVQWDETIELHHLEPIIVASRVHQGSLRSLFTKGYAPLVAEIEMSRHHFSGESREIYHGWNGHGSSYHNIEIQFGLSR</sequence>
<evidence type="ECO:0008006" key="3">
    <source>
        <dbReference type="Google" id="ProtNLM"/>
    </source>
</evidence>
<organism evidence="1 2">
    <name type="scientific">Agrobacterium tumefaciens</name>
    <dbReference type="NCBI Taxonomy" id="358"/>
    <lineage>
        <taxon>Bacteria</taxon>
        <taxon>Pseudomonadati</taxon>
        <taxon>Pseudomonadota</taxon>
        <taxon>Alphaproteobacteria</taxon>
        <taxon>Hyphomicrobiales</taxon>
        <taxon>Rhizobiaceae</taxon>
        <taxon>Rhizobium/Agrobacterium group</taxon>
        <taxon>Agrobacterium</taxon>
        <taxon>Agrobacterium tumefaciens complex</taxon>
    </lineage>
</organism>
<dbReference type="AlphaFoldDB" id="A0A2L2L9A7"/>
<dbReference type="Gene3D" id="3.20.80.10">
    <property type="entry name" value="Regulatory factor, effector binding domain"/>
    <property type="match status" value="1"/>
</dbReference>
<dbReference type="RefSeq" id="WP_065654833.1">
    <property type="nucleotide sequence ID" value="NZ_CP026924.1"/>
</dbReference>
<reference evidence="1 2" key="1">
    <citation type="submission" date="2018-02" db="EMBL/GenBank/DDBJ databases">
        <title>Complete genome sequence of Agrobacterium tumefaciens 1D1609.</title>
        <authorList>
            <person name="Cho S.-T."/>
            <person name="Haryono M."/>
            <person name="Chang H.-H."/>
            <person name="Santos M.N."/>
            <person name="Lai E.-M."/>
            <person name="Kuo C.-H."/>
        </authorList>
    </citation>
    <scope>NUCLEOTIDE SEQUENCE [LARGE SCALE GENOMIC DNA]</scope>
    <source>
        <strain evidence="1 2">1D1609</strain>
    </source>
</reference>
<dbReference type="SUPFAM" id="SSF55136">
    <property type="entry name" value="Probable bacterial effector-binding domain"/>
    <property type="match status" value="1"/>
</dbReference>
<evidence type="ECO:0000313" key="2">
    <source>
        <dbReference type="Proteomes" id="UP000237717"/>
    </source>
</evidence>
<proteinExistence type="predicted"/>
<dbReference type="Proteomes" id="UP000237717">
    <property type="component" value="Chromosome I"/>
</dbReference>
<gene>
    <name evidence="1" type="ORF">At1D1609_08480</name>
</gene>